<dbReference type="OrthoDB" id="2328200at2"/>
<dbReference type="Pfam" id="PF00413">
    <property type="entry name" value="Peptidase_M10"/>
    <property type="match status" value="1"/>
</dbReference>
<dbReference type="Gene3D" id="3.40.390.10">
    <property type="entry name" value="Collagenase (Catalytic Domain)"/>
    <property type="match status" value="1"/>
</dbReference>
<dbReference type="GO" id="GO:0008237">
    <property type="term" value="F:metallopeptidase activity"/>
    <property type="evidence" value="ECO:0007669"/>
    <property type="project" value="InterPro"/>
</dbReference>
<dbReference type="EMBL" id="BBJM01000002">
    <property type="protein sequence ID" value="GAK47077.1"/>
    <property type="molecule type" value="Genomic_DNA"/>
</dbReference>
<evidence type="ECO:0000256" key="2">
    <source>
        <dbReference type="ARBA" id="ARBA00022723"/>
    </source>
</evidence>
<feature type="chain" id="PRO_5001755053" evidence="5">
    <location>
        <begin position="32"/>
        <end position="297"/>
    </location>
</feature>
<comment type="caution">
    <text evidence="7">The sequence shown here is derived from an EMBL/GenBank/DDBJ whole genome shotgun (WGS) entry which is preliminary data.</text>
</comment>
<dbReference type="Proteomes" id="UP000028700">
    <property type="component" value="Unassembled WGS sequence"/>
</dbReference>
<evidence type="ECO:0000256" key="3">
    <source>
        <dbReference type="ARBA" id="ARBA00022801"/>
    </source>
</evidence>
<name>A0A081BGA9_9LACO</name>
<keyword evidence="3" id="KW-0378">Hydrolase</keyword>
<keyword evidence="2" id="KW-0479">Metal-binding</keyword>
<feature type="signal peptide" evidence="5">
    <location>
        <begin position="1"/>
        <end position="31"/>
    </location>
</feature>
<reference evidence="7" key="1">
    <citation type="journal article" date="2014" name="Genome Announc.">
        <title>Draft Genome Sequence of Lactobacillus oryzae Strain SG293T.</title>
        <authorList>
            <person name="Tanizawa Y."/>
            <person name="Fujisawa T."/>
            <person name="Mochizuki T."/>
            <person name="Kaminuma E."/>
            <person name="Nakamura Y."/>
            <person name="Tohno M."/>
        </authorList>
    </citation>
    <scope>NUCLEOTIDE SEQUENCE [LARGE SCALE GENOMIC DNA]</scope>
    <source>
        <strain evidence="7">SG293</strain>
    </source>
</reference>
<dbReference type="MEROPS" id="M10.020"/>
<gene>
    <name evidence="7" type="ORF">LOSG293_020150</name>
</gene>
<evidence type="ECO:0000313" key="8">
    <source>
        <dbReference type="Proteomes" id="UP000028700"/>
    </source>
</evidence>
<feature type="domain" description="Peptidase M10 metallopeptidase" evidence="6">
    <location>
        <begin position="199"/>
        <end position="257"/>
    </location>
</feature>
<evidence type="ECO:0000313" key="7">
    <source>
        <dbReference type="EMBL" id="GAK47077.1"/>
    </source>
</evidence>
<keyword evidence="8" id="KW-1185">Reference proteome</keyword>
<keyword evidence="4" id="KW-0862">Zinc</keyword>
<keyword evidence="5" id="KW-0732">Signal</keyword>
<evidence type="ECO:0000256" key="1">
    <source>
        <dbReference type="ARBA" id="ARBA00022670"/>
    </source>
</evidence>
<sequence>MLTKKISLHVALAAMTTLMVVAPLSTVPAEAASVKPSTAMLKKSNSYYRKHYKTIAKKYKLSYSAQTGLNKSGTIYVYSKTKSIYLKKSLTLAMNYWNSKLGRKAVKWGTKSHHTITFSVSNAKASASDESDAWWMPSTKKVQVRNSIYAEDINTITDTTLYFSQQSLVKSANAKLNSYKASLDASDPDYKTKLDAYQQLQVADVRSTCEAQEKGLKNGVAKKARTFEYANTIAHELGHVMGLKHSPNKKDLMYRSSGTEDIYNYDKVKASKNGFSILNSMDTARAKLAIKVHNALN</sequence>
<organism evidence="7 8">
    <name type="scientific">Secundilactobacillus oryzae JCM 18671</name>
    <dbReference type="NCBI Taxonomy" id="1291743"/>
    <lineage>
        <taxon>Bacteria</taxon>
        <taxon>Bacillati</taxon>
        <taxon>Bacillota</taxon>
        <taxon>Bacilli</taxon>
        <taxon>Lactobacillales</taxon>
        <taxon>Lactobacillaceae</taxon>
        <taxon>Secundilactobacillus</taxon>
    </lineage>
</organism>
<protein>
    <submittedName>
        <fullName evidence="7">Putative membrane protein</fullName>
    </submittedName>
</protein>
<dbReference type="eggNOG" id="ENOG503011S">
    <property type="taxonomic scope" value="Bacteria"/>
</dbReference>
<dbReference type="AlphaFoldDB" id="A0A081BGA9"/>
<accession>A0A081BGA9</accession>
<dbReference type="InterPro" id="IPR024079">
    <property type="entry name" value="MetalloPept_cat_dom_sf"/>
</dbReference>
<dbReference type="InterPro" id="IPR001818">
    <property type="entry name" value="Pept_M10_metallopeptidase"/>
</dbReference>
<keyword evidence="1" id="KW-0645">Protease</keyword>
<proteinExistence type="predicted"/>
<dbReference type="SUPFAM" id="SSF55486">
    <property type="entry name" value="Metalloproteases ('zincins'), catalytic domain"/>
    <property type="match status" value="1"/>
</dbReference>
<evidence type="ECO:0000259" key="6">
    <source>
        <dbReference type="Pfam" id="PF00413"/>
    </source>
</evidence>
<evidence type="ECO:0000256" key="4">
    <source>
        <dbReference type="ARBA" id="ARBA00022833"/>
    </source>
</evidence>
<dbReference type="STRING" id="1291743.LOSG293_020150"/>
<evidence type="ECO:0000256" key="5">
    <source>
        <dbReference type="SAM" id="SignalP"/>
    </source>
</evidence>
<dbReference type="RefSeq" id="WP_034525912.1">
    <property type="nucleotide sequence ID" value="NZ_BBAZ01000008.1"/>
</dbReference>